<evidence type="ECO:0000256" key="6">
    <source>
        <dbReference type="ARBA" id="ARBA00005412"/>
    </source>
</evidence>
<feature type="binding site" evidence="18">
    <location>
        <position position="130"/>
    </location>
    <ligand>
        <name>NAD(+)</name>
        <dbReference type="ChEBI" id="CHEBI:57540"/>
    </ligand>
</feature>
<proteinExistence type="inferred from homology"/>
<keyword evidence="14 18" id="KW-0520">NAD</keyword>
<dbReference type="Gene3D" id="1.20.1090.10">
    <property type="entry name" value="Dehydroquinate synthase-like - alpha domain"/>
    <property type="match status" value="1"/>
</dbReference>
<evidence type="ECO:0000256" key="9">
    <source>
        <dbReference type="ARBA" id="ARBA00022490"/>
    </source>
</evidence>
<feature type="binding site" evidence="18">
    <location>
        <begin position="93"/>
        <end position="97"/>
    </location>
    <ligand>
        <name>NAD(+)</name>
        <dbReference type="ChEBI" id="CHEBI:57540"/>
    </ligand>
</feature>
<dbReference type="PANTHER" id="PTHR43622:SF7">
    <property type="entry name" value="3-DEHYDROQUINATE SYNTHASE, CHLOROPLASTIC"/>
    <property type="match status" value="1"/>
</dbReference>
<dbReference type="Gene3D" id="3.40.50.1970">
    <property type="match status" value="1"/>
</dbReference>
<keyword evidence="17 18" id="KW-0170">Cobalt</keyword>
<dbReference type="NCBIfam" id="TIGR01357">
    <property type="entry name" value="aroB"/>
    <property type="match status" value="1"/>
</dbReference>
<comment type="function">
    <text evidence="18">Catalyzes the conversion of 3-deoxy-D-arabino-heptulosonate 7-phosphate (DAHP) to dehydroquinate (DHQ).</text>
</comment>
<evidence type="ECO:0000256" key="3">
    <source>
        <dbReference type="ARBA" id="ARBA00001947"/>
    </source>
</evidence>
<comment type="subcellular location">
    <subcellularLocation>
        <location evidence="4 18">Cytoplasm</location>
    </subcellularLocation>
</comment>
<comment type="cofactor">
    <cofactor evidence="18">
        <name>Co(2+)</name>
        <dbReference type="ChEBI" id="CHEBI:48828"/>
    </cofactor>
    <cofactor evidence="18">
        <name>Zn(2+)</name>
        <dbReference type="ChEBI" id="CHEBI:29105"/>
    </cofactor>
    <text evidence="18">Binds 1 divalent metal cation per subunit. Can use either Co(2+) or Zn(2+).</text>
</comment>
<organism evidence="21">
    <name type="scientific">Christensenella massiliensis</name>
    <dbReference type="NCBI Taxonomy" id="1805714"/>
    <lineage>
        <taxon>Bacteria</taxon>
        <taxon>Bacillati</taxon>
        <taxon>Bacillota</taxon>
        <taxon>Clostridia</taxon>
        <taxon>Christensenellales</taxon>
        <taxon>Christensenellaceae</taxon>
        <taxon>Christensenella</taxon>
    </lineage>
</organism>
<dbReference type="AlphaFoldDB" id="A0AAU8A9I4"/>
<dbReference type="GO" id="GO:0009073">
    <property type="term" value="P:aromatic amino acid family biosynthetic process"/>
    <property type="evidence" value="ECO:0007669"/>
    <property type="project" value="UniProtKB-KW"/>
</dbReference>
<keyword evidence="15 18" id="KW-0057">Aromatic amino acid biosynthesis</keyword>
<evidence type="ECO:0000256" key="1">
    <source>
        <dbReference type="ARBA" id="ARBA00001393"/>
    </source>
</evidence>
<evidence type="ECO:0000256" key="7">
    <source>
        <dbReference type="ARBA" id="ARBA00013031"/>
    </source>
</evidence>
<evidence type="ECO:0000256" key="18">
    <source>
        <dbReference type="HAMAP-Rule" id="MF_00110"/>
    </source>
</evidence>
<keyword evidence="11 18" id="KW-0479">Metal-binding</keyword>
<feature type="binding site" evidence="18">
    <location>
        <position position="244"/>
    </location>
    <ligand>
        <name>Zn(2+)</name>
        <dbReference type="ChEBI" id="CHEBI:29105"/>
    </ligand>
</feature>
<evidence type="ECO:0000256" key="4">
    <source>
        <dbReference type="ARBA" id="ARBA00004496"/>
    </source>
</evidence>
<comment type="similarity">
    <text evidence="6 18">Belongs to the sugar phosphate cyclases superfamily. Dehydroquinate synthase family.</text>
</comment>
<evidence type="ECO:0000256" key="11">
    <source>
        <dbReference type="ARBA" id="ARBA00022723"/>
    </source>
</evidence>
<evidence type="ECO:0000256" key="12">
    <source>
        <dbReference type="ARBA" id="ARBA00022741"/>
    </source>
</evidence>
<name>A0AAU8A9I4_9FIRM</name>
<comment type="cofactor">
    <cofactor evidence="2 18">
        <name>NAD(+)</name>
        <dbReference type="ChEBI" id="CHEBI:57540"/>
    </cofactor>
</comment>
<keyword evidence="16 18" id="KW-0456">Lyase</keyword>
<comment type="cofactor">
    <cofactor evidence="3">
        <name>Zn(2+)</name>
        <dbReference type="ChEBI" id="CHEBI:29105"/>
    </cofactor>
</comment>
<feature type="binding site" evidence="18">
    <location>
        <position position="139"/>
    </location>
    <ligand>
        <name>NAD(+)</name>
        <dbReference type="ChEBI" id="CHEBI:57540"/>
    </ligand>
</feature>
<dbReference type="GO" id="GO:0009423">
    <property type="term" value="P:chorismate biosynthetic process"/>
    <property type="evidence" value="ECO:0007669"/>
    <property type="project" value="UniProtKB-UniRule"/>
</dbReference>
<dbReference type="InterPro" id="IPR056179">
    <property type="entry name" value="DHQS_C"/>
</dbReference>
<dbReference type="InterPro" id="IPR016037">
    <property type="entry name" value="DHQ_synth_AroB"/>
</dbReference>
<dbReference type="GO" id="GO:0000166">
    <property type="term" value="F:nucleotide binding"/>
    <property type="evidence" value="ECO:0007669"/>
    <property type="project" value="UniProtKB-KW"/>
</dbReference>
<dbReference type="FunFam" id="3.40.50.1970:FF:000007">
    <property type="entry name" value="Pentafunctional AROM polypeptide"/>
    <property type="match status" value="1"/>
</dbReference>
<keyword evidence="12 18" id="KW-0547">Nucleotide-binding</keyword>
<dbReference type="RefSeq" id="WP_079547351.1">
    <property type="nucleotide sequence ID" value="NZ_CP117826.1"/>
</dbReference>
<evidence type="ECO:0000256" key="16">
    <source>
        <dbReference type="ARBA" id="ARBA00023239"/>
    </source>
</evidence>
<feature type="binding site" evidence="18">
    <location>
        <position position="172"/>
    </location>
    <ligand>
        <name>Zn(2+)</name>
        <dbReference type="ChEBI" id="CHEBI:29105"/>
    </ligand>
</feature>
<dbReference type="GO" id="GO:0008652">
    <property type="term" value="P:amino acid biosynthetic process"/>
    <property type="evidence" value="ECO:0007669"/>
    <property type="project" value="UniProtKB-KW"/>
</dbReference>
<evidence type="ECO:0000256" key="8">
    <source>
        <dbReference type="ARBA" id="ARBA00017684"/>
    </source>
</evidence>
<dbReference type="GO" id="GO:0046872">
    <property type="term" value="F:metal ion binding"/>
    <property type="evidence" value="ECO:0007669"/>
    <property type="project" value="UniProtKB-KW"/>
</dbReference>
<dbReference type="HAMAP" id="MF_00110">
    <property type="entry name" value="DHQ_synthase"/>
    <property type="match status" value="1"/>
</dbReference>
<evidence type="ECO:0000256" key="13">
    <source>
        <dbReference type="ARBA" id="ARBA00022833"/>
    </source>
</evidence>
<dbReference type="EMBL" id="CP117826">
    <property type="protein sequence ID" value="XCC62858.1"/>
    <property type="molecule type" value="Genomic_DNA"/>
</dbReference>
<keyword evidence="10 18" id="KW-0028">Amino-acid biosynthesis</keyword>
<dbReference type="EC" id="4.2.3.4" evidence="7 18"/>
<comment type="catalytic activity">
    <reaction evidence="1 18">
        <text>7-phospho-2-dehydro-3-deoxy-D-arabino-heptonate = 3-dehydroquinate + phosphate</text>
        <dbReference type="Rhea" id="RHEA:21968"/>
        <dbReference type="ChEBI" id="CHEBI:32364"/>
        <dbReference type="ChEBI" id="CHEBI:43474"/>
        <dbReference type="ChEBI" id="CHEBI:58394"/>
        <dbReference type="EC" id="4.2.3.4"/>
    </reaction>
</comment>
<keyword evidence="13 18" id="KW-0862">Zinc</keyword>
<dbReference type="InterPro" id="IPR030963">
    <property type="entry name" value="DHQ_synth_fam"/>
</dbReference>
<dbReference type="InterPro" id="IPR030960">
    <property type="entry name" value="DHQS/DOIS_N"/>
</dbReference>
<sequence length="336" mass="36780">MKKVLVDADNGRYDIVIGNRIISDEPLKRYTDYAVITDDIVYPLLHEYFPEAKWIILPAGESSKSMRNLEMIYQKLMEFGIDRKGAVAALGGGVVGDIAGFAAATFKRGISFVQYPTTLLAQVDSSVGGKVAVNLPEGKNMVGAFYQPDIVIADTGTLATLDTRQYAAGMAEVIKYAYIYDAKLHQTLVSGRADIADIVRRCCEIKADYVKRDPYDTGIRMQLNYGHTLGHAIEAAAGYGAFLHGEAVAIGMVYAARIGEKLGVSPAGLTEDTKSLLEQNRLPVETEGNILHKALELLLADKKAEGRKINFILIDEIGHAVIQKLDVEEIQKILKE</sequence>
<comment type="caution">
    <text evidence="18">Lacks conserved residue(s) required for the propagation of feature annotation.</text>
</comment>
<dbReference type="Pfam" id="PF24621">
    <property type="entry name" value="DHQS_C"/>
    <property type="match status" value="1"/>
</dbReference>
<dbReference type="InterPro" id="IPR050071">
    <property type="entry name" value="Dehydroquinate_synthase"/>
</dbReference>
<evidence type="ECO:0000256" key="15">
    <source>
        <dbReference type="ARBA" id="ARBA00023141"/>
    </source>
</evidence>
<reference evidence="21" key="1">
    <citation type="submission" date="2023-02" db="EMBL/GenBank/DDBJ databases">
        <title>Gut commensal Christensenella minuta modulates host metabolism via a new class of secondary bile acids.</title>
        <authorList>
            <person name="Liu C."/>
        </authorList>
    </citation>
    <scope>NUCLEOTIDE SEQUENCE</scope>
    <source>
        <strain evidence="21">CA70</strain>
    </source>
</reference>
<dbReference type="PANTHER" id="PTHR43622">
    <property type="entry name" value="3-DEHYDROQUINATE SYNTHASE"/>
    <property type="match status" value="1"/>
</dbReference>
<evidence type="ECO:0000256" key="17">
    <source>
        <dbReference type="ARBA" id="ARBA00023285"/>
    </source>
</evidence>
<accession>A0AAU8A9I4</accession>
<evidence type="ECO:0000256" key="14">
    <source>
        <dbReference type="ARBA" id="ARBA00023027"/>
    </source>
</evidence>
<dbReference type="CDD" id="cd08195">
    <property type="entry name" value="DHQS"/>
    <property type="match status" value="1"/>
</dbReference>
<evidence type="ECO:0000256" key="5">
    <source>
        <dbReference type="ARBA" id="ARBA00004661"/>
    </source>
</evidence>
<dbReference type="GO" id="GO:0003856">
    <property type="term" value="F:3-dehydroquinate synthase activity"/>
    <property type="evidence" value="ECO:0007669"/>
    <property type="project" value="UniProtKB-UniRule"/>
</dbReference>
<gene>
    <name evidence="18 21" type="primary">aroB</name>
    <name evidence="21" type="ORF">PUP29_02735</name>
</gene>
<evidence type="ECO:0000256" key="2">
    <source>
        <dbReference type="ARBA" id="ARBA00001911"/>
    </source>
</evidence>
<evidence type="ECO:0000259" key="20">
    <source>
        <dbReference type="Pfam" id="PF24621"/>
    </source>
</evidence>
<feature type="binding site" evidence="18">
    <location>
        <position position="227"/>
    </location>
    <ligand>
        <name>Zn(2+)</name>
        <dbReference type="ChEBI" id="CHEBI:29105"/>
    </ligand>
</feature>
<dbReference type="GO" id="GO:0005737">
    <property type="term" value="C:cytoplasm"/>
    <property type="evidence" value="ECO:0007669"/>
    <property type="project" value="UniProtKB-SubCell"/>
</dbReference>
<dbReference type="SUPFAM" id="SSF56796">
    <property type="entry name" value="Dehydroquinate synthase-like"/>
    <property type="match status" value="1"/>
</dbReference>
<feature type="domain" description="3-dehydroquinate synthase N-terminal" evidence="19">
    <location>
        <begin position="55"/>
        <end position="167"/>
    </location>
</feature>
<evidence type="ECO:0000256" key="10">
    <source>
        <dbReference type="ARBA" id="ARBA00022605"/>
    </source>
</evidence>
<feature type="domain" description="3-dehydroquinate synthase C-terminal" evidence="20">
    <location>
        <begin position="169"/>
        <end position="304"/>
    </location>
</feature>
<evidence type="ECO:0000313" key="21">
    <source>
        <dbReference type="EMBL" id="XCC62858.1"/>
    </source>
</evidence>
<feature type="binding site" evidence="18">
    <location>
        <begin position="117"/>
        <end position="118"/>
    </location>
    <ligand>
        <name>NAD(+)</name>
        <dbReference type="ChEBI" id="CHEBI:57540"/>
    </ligand>
</feature>
<keyword evidence="9 18" id="KW-0963">Cytoplasm</keyword>
<evidence type="ECO:0000259" key="19">
    <source>
        <dbReference type="Pfam" id="PF01761"/>
    </source>
</evidence>
<dbReference type="Pfam" id="PF01761">
    <property type="entry name" value="DHQ_synthase"/>
    <property type="match status" value="1"/>
</dbReference>
<dbReference type="PIRSF" id="PIRSF001455">
    <property type="entry name" value="DHQ_synth"/>
    <property type="match status" value="1"/>
</dbReference>
<feature type="binding site" evidence="18">
    <location>
        <begin position="157"/>
        <end position="160"/>
    </location>
    <ligand>
        <name>NAD(+)</name>
        <dbReference type="ChEBI" id="CHEBI:57540"/>
    </ligand>
</feature>
<comment type="pathway">
    <text evidence="5 18">Metabolic intermediate biosynthesis; chorismate biosynthesis; chorismate from D-erythrose 4-phosphate and phosphoenolpyruvate: step 2/7.</text>
</comment>
<protein>
    <recommendedName>
        <fullName evidence="8 18">3-dehydroquinate synthase</fullName>
        <shortName evidence="18">DHQS</shortName>
        <ecNumber evidence="7 18">4.2.3.4</ecNumber>
    </recommendedName>
</protein>